<dbReference type="PANTHER" id="PTHR10851:SF0">
    <property type="entry name" value="PYRIDOXINE-5'-PHOSPHATE OXIDASE"/>
    <property type="match status" value="1"/>
</dbReference>
<proteinExistence type="predicted"/>
<comment type="cofactor">
    <cofactor evidence="1">
        <name>FMN</name>
        <dbReference type="ChEBI" id="CHEBI:58210"/>
    </cofactor>
</comment>
<dbReference type="Gene3D" id="2.30.110.10">
    <property type="entry name" value="Electron Transport, Fmn-binding Protein, Chain A"/>
    <property type="match status" value="1"/>
</dbReference>
<dbReference type="RefSeq" id="WP_255866398.1">
    <property type="nucleotide sequence ID" value="NZ_CP104263.1"/>
</dbReference>
<accession>A0ABT1NUA9</accession>
<evidence type="ECO:0000256" key="1">
    <source>
        <dbReference type="ARBA" id="ARBA00001917"/>
    </source>
</evidence>
<evidence type="ECO:0000259" key="5">
    <source>
        <dbReference type="Pfam" id="PF01243"/>
    </source>
</evidence>
<name>A0ABT1NUA9_9MICC</name>
<evidence type="ECO:0000256" key="2">
    <source>
        <dbReference type="ARBA" id="ARBA00022630"/>
    </source>
</evidence>
<keyword evidence="4" id="KW-0560">Oxidoreductase</keyword>
<reference evidence="6 7" key="1">
    <citation type="submission" date="2022-07" db="EMBL/GenBank/DDBJ databases">
        <title>Novel species in genus Arthrobacter.</title>
        <authorList>
            <person name="Liu Y."/>
        </authorList>
    </citation>
    <scope>NUCLEOTIDE SEQUENCE [LARGE SCALE GENOMIC DNA]</scope>
    <source>
        <strain evidence="7">zg-Y859</strain>
    </source>
</reference>
<comment type="caution">
    <text evidence="6">The sequence shown here is derived from an EMBL/GenBank/DDBJ whole genome shotgun (WGS) entry which is preliminary data.</text>
</comment>
<dbReference type="InterPro" id="IPR000659">
    <property type="entry name" value="Pyridox_Oxase"/>
</dbReference>
<dbReference type="PANTHER" id="PTHR10851">
    <property type="entry name" value="PYRIDOXINE-5-PHOSPHATE OXIDASE"/>
    <property type="match status" value="1"/>
</dbReference>
<dbReference type="PIRSF" id="PIRSF000190">
    <property type="entry name" value="Pyd_amn-ph_oxd"/>
    <property type="match status" value="1"/>
</dbReference>
<organism evidence="6 7">
    <name type="scientific">Arthrobacter jinronghuae</name>
    <dbReference type="NCBI Taxonomy" id="2964609"/>
    <lineage>
        <taxon>Bacteria</taxon>
        <taxon>Bacillati</taxon>
        <taxon>Actinomycetota</taxon>
        <taxon>Actinomycetes</taxon>
        <taxon>Micrococcales</taxon>
        <taxon>Micrococcaceae</taxon>
        <taxon>Arthrobacter</taxon>
    </lineage>
</organism>
<dbReference type="Pfam" id="PF01243">
    <property type="entry name" value="PNPOx_N"/>
    <property type="match status" value="1"/>
</dbReference>
<dbReference type="SUPFAM" id="SSF50475">
    <property type="entry name" value="FMN-binding split barrel"/>
    <property type="match status" value="1"/>
</dbReference>
<dbReference type="InterPro" id="IPR011576">
    <property type="entry name" value="Pyridox_Oxase_N"/>
</dbReference>
<keyword evidence="3" id="KW-0288">FMN</keyword>
<feature type="domain" description="Pyridoxamine 5'-phosphate oxidase N-terminal" evidence="5">
    <location>
        <begin position="42"/>
        <end position="158"/>
    </location>
</feature>
<gene>
    <name evidence="6" type="ORF">NNX28_15485</name>
</gene>
<evidence type="ECO:0000313" key="6">
    <source>
        <dbReference type="EMBL" id="MCQ1951321.1"/>
    </source>
</evidence>
<keyword evidence="2" id="KW-0285">Flavoprotein</keyword>
<dbReference type="InterPro" id="IPR012349">
    <property type="entry name" value="Split_barrel_FMN-bd"/>
</dbReference>
<evidence type="ECO:0000256" key="3">
    <source>
        <dbReference type="ARBA" id="ARBA00022643"/>
    </source>
</evidence>
<evidence type="ECO:0000313" key="7">
    <source>
        <dbReference type="Proteomes" id="UP001206924"/>
    </source>
</evidence>
<keyword evidence="7" id="KW-1185">Reference proteome</keyword>
<dbReference type="Proteomes" id="UP001206924">
    <property type="component" value="Unassembled WGS sequence"/>
</dbReference>
<evidence type="ECO:0000256" key="4">
    <source>
        <dbReference type="ARBA" id="ARBA00023002"/>
    </source>
</evidence>
<dbReference type="EMBL" id="JANFLP010000017">
    <property type="protein sequence ID" value="MCQ1951321.1"/>
    <property type="molecule type" value="Genomic_DNA"/>
</dbReference>
<protein>
    <submittedName>
        <fullName evidence="6">Pyridoxamine 5'-phosphate oxidase family protein</fullName>
    </submittedName>
</protein>
<sequence>MTDSFRARLRALPDFPEELPDFDPSAGSQDPAELFRHWLSGALAAGVRQPHAFSLATADANGHVSSRMLILKDIDDDGGWQFATARTSRKGGELTENPNAAMNFYWQELGRQIRVAGAVVELSAEASAADWDARPSSDGRPNPAWQLYALKPREIEFWQARADRHHIRHRMVF</sequence>